<name>A0A1I8ARZ7_9BILA</name>
<accession>A0A1I8ARZ7</accession>
<protein>
    <submittedName>
        <fullName evidence="2">Apple domain-containing protein</fullName>
    </submittedName>
</protein>
<dbReference type="WBParaSite" id="L893_g8462.t1">
    <property type="protein sequence ID" value="L893_g8462.t1"/>
    <property type="gene ID" value="L893_g8462"/>
</dbReference>
<dbReference type="Proteomes" id="UP000095287">
    <property type="component" value="Unplaced"/>
</dbReference>
<organism evidence="1 2">
    <name type="scientific">Steinernema glaseri</name>
    <dbReference type="NCBI Taxonomy" id="37863"/>
    <lineage>
        <taxon>Eukaryota</taxon>
        <taxon>Metazoa</taxon>
        <taxon>Ecdysozoa</taxon>
        <taxon>Nematoda</taxon>
        <taxon>Chromadorea</taxon>
        <taxon>Rhabditida</taxon>
        <taxon>Tylenchina</taxon>
        <taxon>Panagrolaimomorpha</taxon>
        <taxon>Strongyloidoidea</taxon>
        <taxon>Steinernematidae</taxon>
        <taxon>Steinernema</taxon>
    </lineage>
</organism>
<evidence type="ECO:0000313" key="2">
    <source>
        <dbReference type="WBParaSite" id="L893_g8462.t1"/>
    </source>
</evidence>
<dbReference type="AlphaFoldDB" id="A0A1I8ARZ7"/>
<reference evidence="2" key="1">
    <citation type="submission" date="2016-11" db="UniProtKB">
        <authorList>
            <consortium name="WormBaseParasite"/>
        </authorList>
    </citation>
    <scope>IDENTIFICATION</scope>
</reference>
<sequence>METNKGLSSGERHSFTESNGWVCKVEECTERCKEDWITNAPYFDILCRGRSPPWIWGWDGWRTEFSIRDQLKNSLSVAERNGTNDVVDRPPMTLARGSKTSFILQKEFKRT</sequence>
<keyword evidence="1" id="KW-1185">Reference proteome</keyword>
<evidence type="ECO:0000313" key="1">
    <source>
        <dbReference type="Proteomes" id="UP000095287"/>
    </source>
</evidence>
<proteinExistence type="predicted"/>